<protein>
    <submittedName>
        <fullName evidence="1">Uncharacterized protein</fullName>
    </submittedName>
</protein>
<gene>
    <name evidence="1" type="ORF">LCGC14_1039950</name>
</gene>
<dbReference type="AlphaFoldDB" id="A0A0F9NDQ7"/>
<name>A0A0F9NDQ7_9ZZZZ</name>
<organism evidence="1">
    <name type="scientific">marine sediment metagenome</name>
    <dbReference type="NCBI Taxonomy" id="412755"/>
    <lineage>
        <taxon>unclassified sequences</taxon>
        <taxon>metagenomes</taxon>
        <taxon>ecological metagenomes</taxon>
    </lineage>
</organism>
<comment type="caution">
    <text evidence="1">The sequence shown here is derived from an EMBL/GenBank/DDBJ whole genome shotgun (WGS) entry which is preliminary data.</text>
</comment>
<proteinExistence type="predicted"/>
<reference evidence="1" key="1">
    <citation type="journal article" date="2015" name="Nature">
        <title>Complex archaea that bridge the gap between prokaryotes and eukaryotes.</title>
        <authorList>
            <person name="Spang A."/>
            <person name="Saw J.H."/>
            <person name="Jorgensen S.L."/>
            <person name="Zaremba-Niedzwiedzka K."/>
            <person name="Martijn J."/>
            <person name="Lind A.E."/>
            <person name="van Eijk R."/>
            <person name="Schleper C."/>
            <person name="Guy L."/>
            <person name="Ettema T.J."/>
        </authorList>
    </citation>
    <scope>NUCLEOTIDE SEQUENCE</scope>
</reference>
<dbReference type="EMBL" id="LAZR01004276">
    <property type="protein sequence ID" value="KKN10112.1"/>
    <property type="molecule type" value="Genomic_DNA"/>
</dbReference>
<sequence length="65" mass="7277">MLTKGVQRIASGAKAAEPKMAAFMADFLPHVTTVQNEIETMPDLTIEDSIARAAHWMRRTSEFTR</sequence>
<evidence type="ECO:0000313" key="1">
    <source>
        <dbReference type="EMBL" id="KKN10112.1"/>
    </source>
</evidence>
<accession>A0A0F9NDQ7</accession>